<proteinExistence type="predicted"/>
<dbReference type="AlphaFoldDB" id="A0A7S4E1Z2"/>
<reference evidence="2" key="1">
    <citation type="submission" date="2021-01" db="EMBL/GenBank/DDBJ databases">
        <authorList>
            <person name="Corre E."/>
            <person name="Pelletier E."/>
            <person name="Niang G."/>
            <person name="Scheremetjew M."/>
            <person name="Finn R."/>
            <person name="Kale V."/>
            <person name="Holt S."/>
            <person name="Cochrane G."/>
            <person name="Meng A."/>
            <person name="Brown T."/>
            <person name="Cohen L."/>
        </authorList>
    </citation>
    <scope>NUCLEOTIDE SEQUENCE</scope>
    <source>
        <strain evidence="2">CCMP1756</strain>
    </source>
</reference>
<evidence type="ECO:0000313" key="2">
    <source>
        <dbReference type="EMBL" id="CAE0685333.1"/>
    </source>
</evidence>
<accession>A0A7S4E1Z2</accession>
<dbReference type="SUPFAM" id="SSF53448">
    <property type="entry name" value="Nucleotide-diphospho-sugar transferases"/>
    <property type="match status" value="1"/>
</dbReference>
<organism evidence="2">
    <name type="scientific">Pelagomonas calceolata</name>
    <dbReference type="NCBI Taxonomy" id="35677"/>
    <lineage>
        <taxon>Eukaryota</taxon>
        <taxon>Sar</taxon>
        <taxon>Stramenopiles</taxon>
        <taxon>Ochrophyta</taxon>
        <taxon>Pelagophyceae</taxon>
        <taxon>Pelagomonadales</taxon>
        <taxon>Pelagomonadaceae</taxon>
        <taxon>Pelagomonas</taxon>
    </lineage>
</organism>
<gene>
    <name evidence="2" type="ORF">PCAL00307_LOCUS767</name>
</gene>
<sequence length="244" mass="25950">MASQWANSNLKRSSGAMPRGLLMLSLYIAATNARNNESPTLHVVAPVHAAITNASIEVMLNCFLAQTSRDWALTVVGDGYDARAAAVVGRYTDPRINYAATDRAYGDHGHTPRELGLGLGESPWTVLTGVDNYYVPLFVETVVEKIRANPNAGLVYYDFLLDMKGELAAGAAYDAALRAYGDAPAEEDPEAVVVRPLLDGRVAEIRFRRGDDVAAVARDFVAAEGLNSGGGCDDAACVVDGAET</sequence>
<evidence type="ECO:0008006" key="3">
    <source>
        <dbReference type="Google" id="ProtNLM"/>
    </source>
</evidence>
<evidence type="ECO:0000256" key="1">
    <source>
        <dbReference type="SAM" id="SignalP"/>
    </source>
</evidence>
<feature type="chain" id="PRO_5031476801" description="Glycosyltransferase 2-like domain-containing protein" evidence="1">
    <location>
        <begin position="34"/>
        <end position="244"/>
    </location>
</feature>
<dbReference type="EMBL" id="HBIW01000899">
    <property type="protein sequence ID" value="CAE0685333.1"/>
    <property type="molecule type" value="Transcribed_RNA"/>
</dbReference>
<feature type="signal peptide" evidence="1">
    <location>
        <begin position="1"/>
        <end position="33"/>
    </location>
</feature>
<dbReference type="InterPro" id="IPR029044">
    <property type="entry name" value="Nucleotide-diphossugar_trans"/>
</dbReference>
<protein>
    <recommendedName>
        <fullName evidence="3">Glycosyltransferase 2-like domain-containing protein</fullName>
    </recommendedName>
</protein>
<dbReference type="Gene3D" id="3.90.550.10">
    <property type="entry name" value="Spore Coat Polysaccharide Biosynthesis Protein SpsA, Chain A"/>
    <property type="match status" value="1"/>
</dbReference>
<keyword evidence="1" id="KW-0732">Signal</keyword>
<name>A0A7S4E1Z2_9STRA</name>